<name>K3WPD2_GLOUD</name>
<dbReference type="GO" id="GO:0051959">
    <property type="term" value="F:dynein light intermediate chain binding"/>
    <property type="evidence" value="ECO:0007669"/>
    <property type="project" value="InterPro"/>
</dbReference>
<dbReference type="EnsemblProtists" id="PYU1_T006824">
    <property type="protein sequence ID" value="PYU1_T006824"/>
    <property type="gene ID" value="PYU1_G006810"/>
</dbReference>
<evidence type="ECO:0000256" key="1">
    <source>
        <dbReference type="SAM" id="MobiDB-lite"/>
    </source>
</evidence>
<dbReference type="GO" id="GO:0060294">
    <property type="term" value="P:cilium movement involved in cell motility"/>
    <property type="evidence" value="ECO:0007669"/>
    <property type="project" value="TreeGrafter"/>
</dbReference>
<keyword evidence="5" id="KW-1185">Reference proteome</keyword>
<dbReference type="eggNOG" id="KOG3595">
    <property type="taxonomic scope" value="Eukaryota"/>
</dbReference>
<dbReference type="EMBL" id="GL376635">
    <property type="status" value="NOT_ANNOTATED_CDS"/>
    <property type="molecule type" value="Genomic_DNA"/>
</dbReference>
<feature type="domain" description="Dynein heavy chain hydrolytic ATP-binding dynein motor region" evidence="3">
    <location>
        <begin position="959"/>
        <end position="1254"/>
    </location>
</feature>
<dbReference type="Gene3D" id="1.20.140.100">
    <property type="entry name" value="Dynein heavy chain, N-terminal domain 2"/>
    <property type="match status" value="1"/>
</dbReference>
<dbReference type="Gene3D" id="3.20.180.20">
    <property type="entry name" value="Dynein heavy chain, N-terminal domain 2"/>
    <property type="match status" value="1"/>
</dbReference>
<dbReference type="Proteomes" id="UP000019132">
    <property type="component" value="Unassembled WGS sequence"/>
</dbReference>
<dbReference type="STRING" id="431595.K3WPD2"/>
<sequence>MAPNSPGSNAYPATPQPLIEIAKITGISGNELTRYLKSITNRFNLLDRSQHACQKIQSSWKVGFLEIQCRRSISEIFDLITQERDLLHQKLYQLTIEGVSECVSSLQRATLVFEDRPQLIEFFCEQMKQVRALKDGERQLHQNIRNVDEAARALKRYAPALATEFSLQYNIIHSLFSKYSSIVQSHAKFVTKMLPLITQQVSSALSKYATRVQRLSRMYEDFASISTEDELERHVGSFQDIMRELRTIEDALKLYQEYQKMVGLKLVEIPMLAETITKWEEVQQIVTLAVQWRATVNLMENGVFSEQNWKVHTKKLEAFLPQIQELQQRKELEFAARLVQNLRTSIASYLQKLALVGELAHSYIKGHHWHQILVLLDAVSFVSNNGVLATDGSSLTLGFLGSRNLWAFESQIRQIARKAQNDSVAEEKLEEMKKRLLQAVLPLLRTGDYYEIDTATAVQLLGSFEDDLLTIQALGQIITSDQLHASLVKWAEEISCYQEVLDLWISAQHDWTRLTLLFCLYDVQQSVSEAAFDFQSLDRKWKAMMNAARSASSLTVCLREVINIAFLKSSRLTFEKLWEQLSSYLREKRRFFPRFNFLSDGDLLELIASARYPDRLSKLISKCFRDIRSLRIASVEVVSGKRTKSETELLTSDLGLRSSVFSVTEAHEESDDHTSATPGHPLAAQVVSLPDLCQIEEVNGAVTAGESLLIKPLHISSSPEIWMKDLWSRIKQAMQDLVSATMNGSDLVNAFDGNFEELVKYHSQSQKRRRSSSIRRSSAAGAAVQSGLPVPSVPERTFVKDTPHRRFWEGLPVQVVLLCMNILLTNELTLLVNLDRNGASWKHFWTSLYIKKVSLVDFIRRRDCTCQDRVVVTTLLTWLINKSHEIQELYDSHPVSVVLDSDNAEATSTHRYYDGDDTSLSRYNYSTSDSFAWIKMMRFYYEPFENKCVVHHSVKTFDYGFAYLGGYRCPVLTPLCDRVLLKMSTALSLEMGCLLHSTSSSSHSGKRTMVNELAATVGVECIDYDCGLLVGFDQFQRMIHGVLQSDACWLVVSSLEIRESNNNTSFNLVRAIANEMNRLKDAIHARQETFPFDGELVDISNPRLGIMIAARLDFSKPTHQELMLQFSYAFVPVGCVSPELELIWETMLHASGLKHWKALSKKLVRLCLVIDNDPKPFTDVPMRSLRLVLAVAKNIVKQFATNCLKNEEKCVLVALWDEVRSKILPERRIAFLKHVREVFPLALQLEYTSFGTLTTRVDLSESAKLNPDEGENVSPRVRSSDAGFQTSLGFDSDEEKQKNEFISVKDRLLACLEAKHLVPSETILRKLLELYHIVNRSVATIVVGAGILRKLVGKTGKMAS</sequence>
<dbReference type="GO" id="GO:0005524">
    <property type="term" value="F:ATP binding"/>
    <property type="evidence" value="ECO:0007669"/>
    <property type="project" value="InterPro"/>
</dbReference>
<evidence type="ECO:0000313" key="5">
    <source>
        <dbReference type="Proteomes" id="UP000019132"/>
    </source>
</evidence>
<evidence type="ECO:0000259" key="3">
    <source>
        <dbReference type="Pfam" id="PF12774"/>
    </source>
</evidence>
<dbReference type="InParanoid" id="K3WPD2"/>
<dbReference type="InterPro" id="IPR042222">
    <property type="entry name" value="Dynein_2_N"/>
</dbReference>
<organism evidence="4 5">
    <name type="scientific">Globisporangium ultimum (strain ATCC 200006 / CBS 805.95 / DAOM BR144)</name>
    <name type="common">Pythium ultimum</name>
    <dbReference type="NCBI Taxonomy" id="431595"/>
    <lineage>
        <taxon>Eukaryota</taxon>
        <taxon>Sar</taxon>
        <taxon>Stramenopiles</taxon>
        <taxon>Oomycota</taxon>
        <taxon>Peronosporomycetes</taxon>
        <taxon>Pythiales</taxon>
        <taxon>Pythiaceae</taxon>
        <taxon>Globisporangium</taxon>
    </lineage>
</organism>
<reference evidence="5" key="1">
    <citation type="journal article" date="2010" name="Genome Biol.">
        <title>Genome sequence of the necrotrophic plant pathogen Pythium ultimum reveals original pathogenicity mechanisms and effector repertoire.</title>
        <authorList>
            <person name="Levesque C.A."/>
            <person name="Brouwer H."/>
            <person name="Cano L."/>
            <person name="Hamilton J.P."/>
            <person name="Holt C."/>
            <person name="Huitema E."/>
            <person name="Raffaele S."/>
            <person name="Robideau G.P."/>
            <person name="Thines M."/>
            <person name="Win J."/>
            <person name="Zerillo M.M."/>
            <person name="Beakes G.W."/>
            <person name="Boore J.L."/>
            <person name="Busam D."/>
            <person name="Dumas B."/>
            <person name="Ferriera S."/>
            <person name="Fuerstenberg S.I."/>
            <person name="Gachon C.M."/>
            <person name="Gaulin E."/>
            <person name="Govers F."/>
            <person name="Grenville-Briggs L."/>
            <person name="Horner N."/>
            <person name="Hostetler J."/>
            <person name="Jiang R.H."/>
            <person name="Johnson J."/>
            <person name="Krajaejun T."/>
            <person name="Lin H."/>
            <person name="Meijer H.J."/>
            <person name="Moore B."/>
            <person name="Morris P."/>
            <person name="Phuntmart V."/>
            <person name="Puiu D."/>
            <person name="Shetty J."/>
            <person name="Stajich J.E."/>
            <person name="Tripathy S."/>
            <person name="Wawra S."/>
            <person name="van West P."/>
            <person name="Whitty B.R."/>
            <person name="Coutinho P.M."/>
            <person name="Henrissat B."/>
            <person name="Martin F."/>
            <person name="Thomas P.D."/>
            <person name="Tyler B.M."/>
            <person name="De Vries R.P."/>
            <person name="Kamoun S."/>
            <person name="Yandell M."/>
            <person name="Tisserat N."/>
            <person name="Buell C.R."/>
        </authorList>
    </citation>
    <scope>NUCLEOTIDE SEQUENCE</scope>
    <source>
        <strain evidence="5">DAOM:BR144</strain>
    </source>
</reference>
<dbReference type="InterPro" id="IPR026983">
    <property type="entry name" value="DHC"/>
</dbReference>
<dbReference type="PANTHER" id="PTHR10676">
    <property type="entry name" value="DYNEIN HEAVY CHAIN FAMILY PROTEIN"/>
    <property type="match status" value="1"/>
</dbReference>
<feature type="domain" description="Dynein heavy chain linker" evidence="2">
    <location>
        <begin position="273"/>
        <end position="638"/>
    </location>
</feature>
<dbReference type="InterPro" id="IPR013602">
    <property type="entry name" value="Dynein_heavy_linker"/>
</dbReference>
<reference evidence="4" key="3">
    <citation type="submission" date="2015-02" db="UniProtKB">
        <authorList>
            <consortium name="EnsemblProtists"/>
        </authorList>
    </citation>
    <scope>IDENTIFICATION</scope>
    <source>
        <strain evidence="4">DAOM BR144</strain>
    </source>
</reference>
<dbReference type="Gene3D" id="1.20.58.1120">
    <property type="match status" value="1"/>
</dbReference>
<dbReference type="Pfam" id="PF08393">
    <property type="entry name" value="DHC_N2"/>
    <property type="match status" value="1"/>
</dbReference>
<dbReference type="InterPro" id="IPR043157">
    <property type="entry name" value="Dynein_AAA1S"/>
</dbReference>
<accession>K3WPD2</accession>
<evidence type="ECO:0000313" key="4">
    <source>
        <dbReference type="EnsemblProtists" id="PYU1_T006824"/>
    </source>
</evidence>
<dbReference type="Gene3D" id="1.10.8.710">
    <property type="match status" value="1"/>
</dbReference>
<dbReference type="Gene3D" id="1.10.287.2620">
    <property type="match status" value="1"/>
</dbReference>
<protein>
    <recommendedName>
        <fullName evidence="6">Dynein heavy chain linker domain-containing protein</fullName>
    </recommendedName>
</protein>
<dbReference type="InterPro" id="IPR035699">
    <property type="entry name" value="AAA_6"/>
</dbReference>
<dbReference type="InterPro" id="IPR027417">
    <property type="entry name" value="P-loop_NTPase"/>
</dbReference>
<dbReference type="HOGENOM" id="CLU_001912_0_0_1"/>
<dbReference type="Pfam" id="PF12774">
    <property type="entry name" value="AAA_6"/>
    <property type="match status" value="1"/>
</dbReference>
<evidence type="ECO:0000259" key="2">
    <source>
        <dbReference type="Pfam" id="PF08393"/>
    </source>
</evidence>
<dbReference type="GO" id="GO:0008569">
    <property type="term" value="F:minus-end-directed microtubule motor activity"/>
    <property type="evidence" value="ECO:0007669"/>
    <property type="project" value="TreeGrafter"/>
</dbReference>
<proteinExistence type="predicted"/>
<dbReference type="GO" id="GO:0030286">
    <property type="term" value="C:dynein complex"/>
    <property type="evidence" value="ECO:0007669"/>
    <property type="project" value="InterPro"/>
</dbReference>
<dbReference type="InterPro" id="IPR042228">
    <property type="entry name" value="Dynein_linker_3"/>
</dbReference>
<reference evidence="5" key="2">
    <citation type="submission" date="2010-04" db="EMBL/GenBank/DDBJ databases">
        <authorList>
            <person name="Buell R."/>
            <person name="Hamilton J."/>
            <person name="Hostetler J."/>
        </authorList>
    </citation>
    <scope>NUCLEOTIDE SEQUENCE [LARGE SCALE GENOMIC DNA]</scope>
    <source>
        <strain evidence="5">DAOM:BR144</strain>
    </source>
</reference>
<evidence type="ECO:0008006" key="6">
    <source>
        <dbReference type="Google" id="ProtNLM"/>
    </source>
</evidence>
<feature type="region of interest" description="Disordered" evidence="1">
    <location>
        <begin position="762"/>
        <end position="788"/>
    </location>
</feature>
<dbReference type="GO" id="GO:0045505">
    <property type="term" value="F:dynein intermediate chain binding"/>
    <property type="evidence" value="ECO:0007669"/>
    <property type="project" value="InterPro"/>
</dbReference>
<dbReference type="Gene3D" id="3.40.50.300">
    <property type="entry name" value="P-loop containing nucleotide triphosphate hydrolases"/>
    <property type="match status" value="1"/>
</dbReference>
<dbReference type="GO" id="GO:0097729">
    <property type="term" value="C:9+2 motile cilium"/>
    <property type="evidence" value="ECO:0007669"/>
    <property type="project" value="TreeGrafter"/>
</dbReference>
<dbReference type="VEuPathDB" id="FungiDB:PYU1_G006810"/>